<accession>A0A498MZG8</accession>
<protein>
    <submittedName>
        <fullName evidence="1">Uncharacterized protein</fullName>
    </submittedName>
</protein>
<dbReference type="AlphaFoldDB" id="A0A498MZG8"/>
<name>A0A498MZG8_LABRO</name>
<organism evidence="1 2">
    <name type="scientific">Labeo rohita</name>
    <name type="common">Indian major carp</name>
    <name type="synonym">Cyprinus rohita</name>
    <dbReference type="NCBI Taxonomy" id="84645"/>
    <lineage>
        <taxon>Eukaryota</taxon>
        <taxon>Metazoa</taxon>
        <taxon>Chordata</taxon>
        <taxon>Craniata</taxon>
        <taxon>Vertebrata</taxon>
        <taxon>Euteleostomi</taxon>
        <taxon>Actinopterygii</taxon>
        <taxon>Neopterygii</taxon>
        <taxon>Teleostei</taxon>
        <taxon>Ostariophysi</taxon>
        <taxon>Cypriniformes</taxon>
        <taxon>Cyprinidae</taxon>
        <taxon>Labeoninae</taxon>
        <taxon>Labeonini</taxon>
        <taxon>Labeo</taxon>
    </lineage>
</organism>
<keyword evidence="2" id="KW-1185">Reference proteome</keyword>
<evidence type="ECO:0000313" key="1">
    <source>
        <dbReference type="EMBL" id="RXN23646.1"/>
    </source>
</evidence>
<dbReference type="EMBL" id="QBIY01012559">
    <property type="protein sequence ID" value="RXN23646.1"/>
    <property type="molecule type" value="Genomic_DNA"/>
</dbReference>
<dbReference type="Proteomes" id="UP000290572">
    <property type="component" value="Unassembled WGS sequence"/>
</dbReference>
<proteinExistence type="predicted"/>
<gene>
    <name evidence="1" type="ORF">ROHU_022655</name>
</gene>
<comment type="caution">
    <text evidence="1">The sequence shown here is derived from an EMBL/GenBank/DDBJ whole genome shotgun (WGS) entry which is preliminary data.</text>
</comment>
<reference evidence="1 2" key="1">
    <citation type="submission" date="2018-03" db="EMBL/GenBank/DDBJ databases">
        <title>Draft genome sequence of Rohu Carp (Labeo rohita).</title>
        <authorList>
            <person name="Das P."/>
            <person name="Kushwaha B."/>
            <person name="Joshi C.G."/>
            <person name="Kumar D."/>
            <person name="Nagpure N.S."/>
            <person name="Sahoo L."/>
            <person name="Das S.P."/>
            <person name="Bit A."/>
            <person name="Patnaik S."/>
            <person name="Meher P.K."/>
            <person name="Jayasankar P."/>
            <person name="Koringa P.G."/>
            <person name="Patel N.V."/>
            <person name="Hinsu A.T."/>
            <person name="Kumar R."/>
            <person name="Pandey M."/>
            <person name="Agarwal S."/>
            <person name="Srivastava S."/>
            <person name="Singh M."/>
            <person name="Iquebal M.A."/>
            <person name="Jaiswal S."/>
            <person name="Angadi U.B."/>
            <person name="Kumar N."/>
            <person name="Raza M."/>
            <person name="Shah T.M."/>
            <person name="Rai A."/>
            <person name="Jena J.K."/>
        </authorList>
    </citation>
    <scope>NUCLEOTIDE SEQUENCE [LARGE SCALE GENOMIC DNA]</scope>
    <source>
        <strain evidence="1">DASCIFA01</strain>
        <tissue evidence="1">Testis</tissue>
    </source>
</reference>
<sequence length="85" mass="9708">MGVLQLYRLSNVLNPNKNAFKHTPLQTVTTQDVCGLTFIAMTLNLDKFIKNNLKAFTDIIDELYSLSSLIKPHLDLRFKHSTTEN</sequence>
<evidence type="ECO:0000313" key="2">
    <source>
        <dbReference type="Proteomes" id="UP000290572"/>
    </source>
</evidence>